<evidence type="ECO:0000256" key="1">
    <source>
        <dbReference type="SAM" id="Phobius"/>
    </source>
</evidence>
<evidence type="ECO:0000313" key="3">
    <source>
        <dbReference type="Proteomes" id="UP001190700"/>
    </source>
</evidence>
<feature type="transmembrane region" description="Helical" evidence="1">
    <location>
        <begin position="283"/>
        <end position="307"/>
    </location>
</feature>
<keyword evidence="1" id="KW-0472">Membrane</keyword>
<comment type="caution">
    <text evidence="2">The sequence shown here is derived from an EMBL/GenBank/DDBJ whole genome shotgun (WGS) entry which is preliminary data.</text>
</comment>
<keyword evidence="3" id="KW-1185">Reference proteome</keyword>
<sequence>MCILFASVGELGDIVFRFRWEHPTLPACTLAADVDTGWRKAVRAAGLWGSAGSEEHLQDARIAVASDFNLYVTEVRLKDKCPEFLQQLHRSFREPHRGAYGNESSWDLARLEFFGYSRGNIAEAQLWGMFQSPPPPVIAHHWRPWHPTKAQMQLLKTGFQALHAKGLVHHAAACYKESGVKVLAVVRAVDTEADLSPAPLRLYDAQNPSLARGHFEKLYPRFAVSLHRSHGHRCTNTTTAYSLDSACHGELPTRKVVHSKHAHFKSVEAKRLEREKYQLRGGLITPIAMVWIMVGTALAYILAWLGGRACQFYDYRRKWEQRLATPESAQRRCAAVHQGLAGEGSSLYREEKNLLGIPAVFLKGTRYSDIDRQGAVPATGNFHSSSSDFIPGMNPLMGNKGALRATTHEPMLSAFTQMFSQELK</sequence>
<gene>
    <name evidence="2" type="ORF">CYMTET_24179</name>
</gene>
<proteinExistence type="predicted"/>
<dbReference type="AlphaFoldDB" id="A0AAE0FWA7"/>
<accession>A0AAE0FWA7</accession>
<dbReference type="EMBL" id="LGRX02012530">
    <property type="protein sequence ID" value="KAK3267251.1"/>
    <property type="molecule type" value="Genomic_DNA"/>
</dbReference>
<evidence type="ECO:0000313" key="2">
    <source>
        <dbReference type="EMBL" id="KAK3267251.1"/>
    </source>
</evidence>
<dbReference type="Proteomes" id="UP001190700">
    <property type="component" value="Unassembled WGS sequence"/>
</dbReference>
<keyword evidence="1" id="KW-0812">Transmembrane</keyword>
<keyword evidence="1" id="KW-1133">Transmembrane helix</keyword>
<protein>
    <submittedName>
        <fullName evidence="2">Uncharacterized protein</fullName>
    </submittedName>
</protein>
<name>A0AAE0FWA7_9CHLO</name>
<reference evidence="2 3" key="1">
    <citation type="journal article" date="2015" name="Genome Biol. Evol.">
        <title>Comparative Genomics of a Bacterivorous Green Alga Reveals Evolutionary Causalities and Consequences of Phago-Mixotrophic Mode of Nutrition.</title>
        <authorList>
            <person name="Burns J.A."/>
            <person name="Paasch A."/>
            <person name="Narechania A."/>
            <person name="Kim E."/>
        </authorList>
    </citation>
    <scope>NUCLEOTIDE SEQUENCE [LARGE SCALE GENOMIC DNA]</scope>
    <source>
        <strain evidence="2 3">PLY_AMNH</strain>
    </source>
</reference>
<organism evidence="2 3">
    <name type="scientific">Cymbomonas tetramitiformis</name>
    <dbReference type="NCBI Taxonomy" id="36881"/>
    <lineage>
        <taxon>Eukaryota</taxon>
        <taxon>Viridiplantae</taxon>
        <taxon>Chlorophyta</taxon>
        <taxon>Pyramimonadophyceae</taxon>
        <taxon>Pyramimonadales</taxon>
        <taxon>Pyramimonadaceae</taxon>
        <taxon>Cymbomonas</taxon>
    </lineage>
</organism>